<dbReference type="Proteomes" id="UP001165960">
    <property type="component" value="Unassembled WGS sequence"/>
</dbReference>
<evidence type="ECO:0000313" key="1">
    <source>
        <dbReference type="EMBL" id="KAJ9054393.1"/>
    </source>
</evidence>
<sequence>MQAKQDGILFTVDESCAKVVCDQCRLRHTKCDRRSPTCGSCTRYGVICTHNNAKKRHEEIGLHQLQLLVRTKTAPLTWAHAISNQSKNPHTLYFLRRYLLPLELILPKPTQAAEILQLNIHSLTLSPYSTITNKQLQSTSDAIQAKFFQAIKTFFRLFNPFYPLFSEEGFFSRPRSAVLIKTVIQIGLERMPKSSLTRAAVEANNLDPTELERLPVSLDTVQCHLLVLFGLWDSRYQKAHLYITLFACRFISLLGLHVDTSSLWLERKLAFQMHYYAFCHKSLGQIISLKKFVPLDINFDHLEPNFLARHQHHFLKESDLIHFILSQASYHSVALVVDANKEHIIALANKVQGSAWASTMQAFLKSVEENFHWGWDSLSRLGKACKDRPLLNQSRFMLALRYHSDYLEMMKLMLYIPKNPVYSISQVPVPTRLNIFTRKGLLIAIRNVHLVSTINHMFPTKDCIRFLIPSIVFLISHFQPAAKAGQAAPLAKCLILARKCLERALESPLTEASAFSYLKLFDFLVKQNAIELP</sequence>
<comment type="caution">
    <text evidence="1">The sequence shown here is derived from an EMBL/GenBank/DDBJ whole genome shotgun (WGS) entry which is preliminary data.</text>
</comment>
<gene>
    <name evidence="1" type="ORF">DSO57_1015209</name>
</gene>
<evidence type="ECO:0000313" key="2">
    <source>
        <dbReference type="Proteomes" id="UP001165960"/>
    </source>
</evidence>
<protein>
    <submittedName>
        <fullName evidence="1">Uncharacterized protein</fullName>
    </submittedName>
</protein>
<reference evidence="1" key="1">
    <citation type="submission" date="2022-04" db="EMBL/GenBank/DDBJ databases">
        <title>Genome of the entomopathogenic fungus Entomophthora muscae.</title>
        <authorList>
            <person name="Elya C."/>
            <person name="Lovett B.R."/>
            <person name="Lee E."/>
            <person name="Macias A.M."/>
            <person name="Hajek A.E."/>
            <person name="De Bivort B.L."/>
            <person name="Kasson M.T."/>
            <person name="De Fine Licht H.H."/>
            <person name="Stajich J.E."/>
        </authorList>
    </citation>
    <scope>NUCLEOTIDE SEQUENCE</scope>
    <source>
        <strain evidence="1">Berkeley</strain>
    </source>
</reference>
<proteinExistence type="predicted"/>
<organism evidence="1 2">
    <name type="scientific">Entomophthora muscae</name>
    <dbReference type="NCBI Taxonomy" id="34485"/>
    <lineage>
        <taxon>Eukaryota</taxon>
        <taxon>Fungi</taxon>
        <taxon>Fungi incertae sedis</taxon>
        <taxon>Zoopagomycota</taxon>
        <taxon>Entomophthoromycotina</taxon>
        <taxon>Entomophthoromycetes</taxon>
        <taxon>Entomophthorales</taxon>
        <taxon>Entomophthoraceae</taxon>
        <taxon>Entomophthora</taxon>
    </lineage>
</organism>
<accession>A0ACC2RW98</accession>
<keyword evidence="2" id="KW-1185">Reference proteome</keyword>
<dbReference type="EMBL" id="QTSX02006449">
    <property type="protein sequence ID" value="KAJ9054393.1"/>
    <property type="molecule type" value="Genomic_DNA"/>
</dbReference>
<name>A0ACC2RW98_9FUNG</name>